<name>A0AAX3MYJ0_9BACL</name>
<dbReference type="Pfam" id="PF19300">
    <property type="entry name" value="BPD_transp_1_N"/>
    <property type="match status" value="1"/>
</dbReference>
<dbReference type="SUPFAM" id="SSF161098">
    <property type="entry name" value="MetI-like"/>
    <property type="match status" value="1"/>
</dbReference>
<evidence type="ECO:0000313" key="9">
    <source>
        <dbReference type="EMBL" id="WDH82686.1"/>
    </source>
</evidence>
<evidence type="ECO:0000313" key="12">
    <source>
        <dbReference type="Proteomes" id="UP001221519"/>
    </source>
</evidence>
<dbReference type="PANTHER" id="PTHR30465">
    <property type="entry name" value="INNER MEMBRANE ABC TRANSPORTER"/>
    <property type="match status" value="1"/>
</dbReference>
<feature type="transmembrane region" description="Helical" evidence="7">
    <location>
        <begin position="242"/>
        <end position="264"/>
    </location>
</feature>
<comment type="similarity">
    <text evidence="7">Belongs to the binding-protein-dependent transport system permease family.</text>
</comment>
<reference evidence="9 12" key="1">
    <citation type="submission" date="2023-02" db="EMBL/GenBank/DDBJ databases">
        <title>Pathogen: clinical or host-associated sample.</title>
        <authorList>
            <person name="Hergert J."/>
            <person name="Casey R."/>
            <person name="Wagner J."/>
            <person name="Young E.L."/>
            <person name="Oakeson K.F."/>
        </authorList>
    </citation>
    <scope>NUCLEOTIDE SEQUENCE</scope>
    <source>
        <strain evidence="10 12">2022CK-00829</strain>
        <strain evidence="9">2022CK-00830</strain>
    </source>
</reference>
<dbReference type="InterPro" id="IPR000515">
    <property type="entry name" value="MetI-like"/>
</dbReference>
<comment type="subcellular location">
    <subcellularLocation>
        <location evidence="1 7">Cell membrane</location>
        <topology evidence="1 7">Multi-pass membrane protein</topology>
    </subcellularLocation>
</comment>
<organism evidence="9 11">
    <name type="scientific">Paenibacillus urinalis</name>
    <dbReference type="NCBI Taxonomy" id="521520"/>
    <lineage>
        <taxon>Bacteria</taxon>
        <taxon>Bacillati</taxon>
        <taxon>Bacillota</taxon>
        <taxon>Bacilli</taxon>
        <taxon>Bacillales</taxon>
        <taxon>Paenibacillaceae</taxon>
        <taxon>Paenibacillus</taxon>
    </lineage>
</organism>
<sequence length="321" mass="36242">MKQYIIRRLLQMIPTMIGITIILFAITALVPGDFITSQQNPQMTEERAAQLRAIYGLDKPPVERYFTWVGNMITGNMGESLQHKRPVTDVIGDYVWNSFVIAFFSMIFSWIIAVFTGVFSAKFQYSFFDKMVTLFVFLCMSLPSFFIGLVLIKFVSVDLGWFPVGGMSSAGASNMSTWDYLVDVIHHSFLPVLVLTMLSTGSLTRYFRTSMLEVIRQDYVRTARAKGLKEKTVIFKHALRNALLPAITIMGFELPGLFGGAIILEKVFVWPGVGQVYMESINMRDYPFMLGFTVFISALTLVGTLLSDVLYGTADPRIRLK</sequence>
<dbReference type="EMBL" id="CP118108">
    <property type="protein sequence ID" value="WDI02430.1"/>
    <property type="molecule type" value="Genomic_DNA"/>
</dbReference>
<keyword evidence="6 7" id="KW-0472">Membrane</keyword>
<feature type="transmembrane region" description="Helical" evidence="7">
    <location>
        <begin position="94"/>
        <end position="119"/>
    </location>
</feature>
<dbReference type="EMBL" id="CP118101">
    <property type="protein sequence ID" value="WDH82686.1"/>
    <property type="molecule type" value="Genomic_DNA"/>
</dbReference>
<dbReference type="GO" id="GO:0055085">
    <property type="term" value="P:transmembrane transport"/>
    <property type="evidence" value="ECO:0007669"/>
    <property type="project" value="InterPro"/>
</dbReference>
<feature type="transmembrane region" description="Helical" evidence="7">
    <location>
        <begin position="12"/>
        <end position="30"/>
    </location>
</feature>
<dbReference type="Pfam" id="PF00528">
    <property type="entry name" value="BPD_transp_1"/>
    <property type="match status" value="1"/>
</dbReference>
<proteinExistence type="inferred from homology"/>
<dbReference type="GO" id="GO:0005886">
    <property type="term" value="C:plasma membrane"/>
    <property type="evidence" value="ECO:0007669"/>
    <property type="project" value="UniProtKB-SubCell"/>
</dbReference>
<feature type="transmembrane region" description="Helical" evidence="7">
    <location>
        <begin position="131"/>
        <end position="152"/>
    </location>
</feature>
<keyword evidence="4 7" id="KW-0812">Transmembrane</keyword>
<gene>
    <name evidence="9" type="ORF">PUW23_25140</name>
    <name evidence="10" type="ORF">PUW25_25125</name>
</gene>
<dbReference type="PANTHER" id="PTHR30465:SF0">
    <property type="entry name" value="OLIGOPEPTIDE TRANSPORT SYSTEM PERMEASE PROTEIN APPB"/>
    <property type="match status" value="1"/>
</dbReference>
<evidence type="ECO:0000313" key="11">
    <source>
        <dbReference type="Proteomes" id="UP001220962"/>
    </source>
</evidence>
<evidence type="ECO:0000256" key="3">
    <source>
        <dbReference type="ARBA" id="ARBA00022475"/>
    </source>
</evidence>
<dbReference type="Proteomes" id="UP001220962">
    <property type="component" value="Chromosome"/>
</dbReference>
<evidence type="ECO:0000259" key="8">
    <source>
        <dbReference type="PROSITE" id="PS50928"/>
    </source>
</evidence>
<evidence type="ECO:0000313" key="10">
    <source>
        <dbReference type="EMBL" id="WDI02430.1"/>
    </source>
</evidence>
<evidence type="ECO:0000256" key="5">
    <source>
        <dbReference type="ARBA" id="ARBA00022989"/>
    </source>
</evidence>
<keyword evidence="2 7" id="KW-0813">Transport</keyword>
<dbReference type="PROSITE" id="PS50928">
    <property type="entry name" value="ABC_TM1"/>
    <property type="match status" value="1"/>
</dbReference>
<dbReference type="InterPro" id="IPR035906">
    <property type="entry name" value="MetI-like_sf"/>
</dbReference>
<dbReference type="Gene3D" id="1.10.3720.10">
    <property type="entry name" value="MetI-like"/>
    <property type="match status" value="1"/>
</dbReference>
<protein>
    <submittedName>
        <fullName evidence="9">ABC transporter permease</fullName>
    </submittedName>
</protein>
<feature type="transmembrane region" description="Helical" evidence="7">
    <location>
        <begin position="184"/>
        <end position="207"/>
    </location>
</feature>
<dbReference type="InterPro" id="IPR045621">
    <property type="entry name" value="BPD_transp_1_N"/>
</dbReference>
<evidence type="ECO:0000256" key="6">
    <source>
        <dbReference type="ARBA" id="ARBA00023136"/>
    </source>
</evidence>
<accession>A0AAX3MYJ0</accession>
<dbReference type="RefSeq" id="WP_047912576.1">
    <property type="nucleotide sequence ID" value="NZ_CP118101.1"/>
</dbReference>
<dbReference type="Proteomes" id="UP001221519">
    <property type="component" value="Chromosome"/>
</dbReference>
<keyword evidence="5 7" id="KW-1133">Transmembrane helix</keyword>
<feature type="domain" description="ABC transmembrane type-1" evidence="8">
    <location>
        <begin position="95"/>
        <end position="307"/>
    </location>
</feature>
<evidence type="ECO:0000256" key="2">
    <source>
        <dbReference type="ARBA" id="ARBA00022448"/>
    </source>
</evidence>
<evidence type="ECO:0000256" key="4">
    <source>
        <dbReference type="ARBA" id="ARBA00022692"/>
    </source>
</evidence>
<evidence type="ECO:0000256" key="1">
    <source>
        <dbReference type="ARBA" id="ARBA00004651"/>
    </source>
</evidence>
<dbReference type="CDD" id="cd06261">
    <property type="entry name" value="TM_PBP2"/>
    <property type="match status" value="1"/>
</dbReference>
<evidence type="ECO:0000256" key="7">
    <source>
        <dbReference type="RuleBase" id="RU363032"/>
    </source>
</evidence>
<keyword evidence="3" id="KW-1003">Cell membrane</keyword>
<feature type="transmembrane region" description="Helical" evidence="7">
    <location>
        <begin position="288"/>
        <end position="311"/>
    </location>
</feature>
<dbReference type="AlphaFoldDB" id="A0AAX3MYJ0"/>
<keyword evidence="12" id="KW-1185">Reference proteome</keyword>